<sequence>MERMIKLNKLVTVEPVLFLHTVATLLEISIFQDLIRMKVCLQEAGVHNTSVCEHLDKYVFRSVQDSTVIWVRYYNVVLNGCGLIGCTYLGSWGDRFGRKIPLVIPPLGSILACINYIIVSTYILKGRVSLLLISAVITGFSGGSIAMAANSFGYLSDITTEANRTLRTVILEAMLFIGGTIGLYIGGTMLRVTGYSSVFLLEMTLCAIDILYILFCLKDIKPINESQPVKATNQPVEDSNQPVKDTNQPVKDTNQPVKDTNQHDNDSNQHVKDSNQSVKDTRGVCQKLFGIDHVLDMLKTTFKQRPQNKRKYILLVGIATTLAYYGLEAQLDLLYIYVTDDPLLWDQRSYSYFSGLNFGLCGAFLLIGLPLTYRWFQIPDALLGIMGTLSRGFGLTLLSLSTTTVMVLICPALFVFSEYAVPAARSIQSKLVEENERGKIFAFLATMQNVCFLTGPLLFNSLYPVTATFFKGFPFALAALFELIAAMIFGYLFKEFKRSPSLLTKIPLDTVKEEPVQTQ</sequence>
<feature type="transmembrane region" description="Helical" evidence="6">
    <location>
        <begin position="102"/>
        <end position="124"/>
    </location>
</feature>
<dbReference type="InterPro" id="IPR036259">
    <property type="entry name" value="MFS_trans_sf"/>
</dbReference>
<evidence type="ECO:0000256" key="3">
    <source>
        <dbReference type="ARBA" id="ARBA00022989"/>
    </source>
</evidence>
<keyword evidence="2 6" id="KW-0812">Transmembrane</keyword>
<evidence type="ECO:0000256" key="5">
    <source>
        <dbReference type="SAM" id="MobiDB-lite"/>
    </source>
</evidence>
<organism evidence="7 8">
    <name type="scientific">Limulus polyphemus</name>
    <name type="common">Atlantic horseshoe crab</name>
    <dbReference type="NCBI Taxonomy" id="6850"/>
    <lineage>
        <taxon>Eukaryota</taxon>
        <taxon>Metazoa</taxon>
        <taxon>Ecdysozoa</taxon>
        <taxon>Arthropoda</taxon>
        <taxon>Chelicerata</taxon>
        <taxon>Merostomata</taxon>
        <taxon>Xiphosura</taxon>
        <taxon>Limulidae</taxon>
        <taxon>Limulus</taxon>
    </lineage>
</organism>
<feature type="transmembrane region" description="Helical" evidence="6">
    <location>
        <begin position="130"/>
        <end position="154"/>
    </location>
</feature>
<evidence type="ECO:0000256" key="4">
    <source>
        <dbReference type="ARBA" id="ARBA00023136"/>
    </source>
</evidence>
<dbReference type="Gene3D" id="1.20.1250.20">
    <property type="entry name" value="MFS general substrate transporter like domains"/>
    <property type="match status" value="1"/>
</dbReference>
<dbReference type="PANTHER" id="PTHR23507:SF1">
    <property type="entry name" value="FI18259P1-RELATED"/>
    <property type="match status" value="1"/>
</dbReference>
<evidence type="ECO:0000313" key="7">
    <source>
        <dbReference type="Proteomes" id="UP000694941"/>
    </source>
</evidence>
<proteinExistence type="predicted"/>
<protein>
    <submittedName>
        <fullName evidence="8">Proton-coupled folate transporter-like</fullName>
    </submittedName>
</protein>
<evidence type="ECO:0000256" key="1">
    <source>
        <dbReference type="ARBA" id="ARBA00004141"/>
    </source>
</evidence>
<feature type="transmembrane region" description="Helical" evidence="6">
    <location>
        <begin position="404"/>
        <end position="421"/>
    </location>
</feature>
<evidence type="ECO:0000256" key="2">
    <source>
        <dbReference type="ARBA" id="ARBA00022692"/>
    </source>
</evidence>
<evidence type="ECO:0000256" key="6">
    <source>
        <dbReference type="SAM" id="Phobius"/>
    </source>
</evidence>
<comment type="subcellular location">
    <subcellularLocation>
        <location evidence="1">Membrane</location>
        <topology evidence="1">Multi-pass membrane protein</topology>
    </subcellularLocation>
</comment>
<feature type="compositionally biased region" description="Polar residues" evidence="5">
    <location>
        <begin position="229"/>
        <end position="259"/>
    </location>
</feature>
<dbReference type="PANTHER" id="PTHR23507">
    <property type="entry name" value="ZGC:174356"/>
    <property type="match status" value="1"/>
</dbReference>
<feature type="transmembrane region" description="Helical" evidence="6">
    <location>
        <begin position="312"/>
        <end position="338"/>
    </location>
</feature>
<feature type="transmembrane region" description="Helical" evidence="6">
    <location>
        <begin position="475"/>
        <end position="493"/>
    </location>
</feature>
<feature type="transmembrane region" description="Helical" evidence="6">
    <location>
        <begin position="350"/>
        <end position="369"/>
    </location>
</feature>
<feature type="transmembrane region" description="Helical" evidence="6">
    <location>
        <begin position="166"/>
        <end position="186"/>
    </location>
</feature>
<dbReference type="Pfam" id="PF07690">
    <property type="entry name" value="MFS_1"/>
    <property type="match status" value="1"/>
</dbReference>
<keyword evidence="4 6" id="KW-0472">Membrane</keyword>
<accession>A0ABM1T032</accession>
<feature type="transmembrane region" description="Helical" evidence="6">
    <location>
        <begin position="441"/>
        <end position="463"/>
    </location>
</feature>
<dbReference type="InterPro" id="IPR011701">
    <property type="entry name" value="MFS"/>
</dbReference>
<keyword evidence="7" id="KW-1185">Reference proteome</keyword>
<dbReference type="RefSeq" id="XP_022249238.1">
    <property type="nucleotide sequence ID" value="XM_022393530.1"/>
</dbReference>
<feature type="region of interest" description="Disordered" evidence="5">
    <location>
        <begin position="229"/>
        <end position="278"/>
    </location>
</feature>
<keyword evidence="3 6" id="KW-1133">Transmembrane helix</keyword>
<evidence type="ECO:0000313" key="8">
    <source>
        <dbReference type="RefSeq" id="XP_022249238.1"/>
    </source>
</evidence>
<name>A0ABM1T032_LIMPO</name>
<dbReference type="SUPFAM" id="SSF103473">
    <property type="entry name" value="MFS general substrate transporter"/>
    <property type="match status" value="1"/>
</dbReference>
<feature type="compositionally biased region" description="Basic and acidic residues" evidence="5">
    <location>
        <begin position="260"/>
        <end position="273"/>
    </location>
</feature>
<dbReference type="Proteomes" id="UP000694941">
    <property type="component" value="Unplaced"/>
</dbReference>
<reference evidence="8" key="1">
    <citation type="submission" date="2025-08" db="UniProtKB">
        <authorList>
            <consortium name="RefSeq"/>
        </authorList>
    </citation>
    <scope>IDENTIFICATION</scope>
    <source>
        <tissue evidence="8">Muscle</tissue>
    </source>
</reference>
<gene>
    <name evidence="8" type="primary">LOC106465603</name>
</gene>
<dbReference type="GeneID" id="106465603"/>